<proteinExistence type="predicted"/>
<reference evidence="1 2" key="1">
    <citation type="submission" date="2017-11" db="EMBL/GenBank/DDBJ databases">
        <title>De-novo sequencing of pomegranate (Punica granatum L.) genome.</title>
        <authorList>
            <person name="Akparov Z."/>
            <person name="Amiraslanov A."/>
            <person name="Hajiyeva S."/>
            <person name="Abbasov M."/>
            <person name="Kaur K."/>
            <person name="Hamwieh A."/>
            <person name="Solovyev V."/>
            <person name="Salamov A."/>
            <person name="Braich B."/>
            <person name="Kosarev P."/>
            <person name="Mahmoud A."/>
            <person name="Hajiyev E."/>
            <person name="Babayeva S."/>
            <person name="Izzatullayeva V."/>
            <person name="Mammadov A."/>
            <person name="Mammadov A."/>
            <person name="Sharifova S."/>
            <person name="Ojaghi J."/>
            <person name="Eynullazada K."/>
            <person name="Bayramov B."/>
            <person name="Abdulazimova A."/>
            <person name="Shahmuradov I."/>
        </authorList>
    </citation>
    <scope>NUCLEOTIDE SEQUENCE [LARGE SCALE GENOMIC DNA]</scope>
    <source>
        <strain evidence="2">cv. AG2017</strain>
        <tissue evidence="1">Leaf</tissue>
    </source>
</reference>
<keyword evidence="2" id="KW-1185">Reference proteome</keyword>
<dbReference type="Proteomes" id="UP000233551">
    <property type="component" value="Unassembled WGS sequence"/>
</dbReference>
<comment type="caution">
    <text evidence="1">The sequence shown here is derived from an EMBL/GenBank/DDBJ whole genome shotgun (WGS) entry which is preliminary data.</text>
</comment>
<gene>
    <name evidence="1" type="ORF">CRG98_042762</name>
</gene>
<name>A0A2I0HYY2_PUNGR</name>
<sequence length="62" mass="6970">MLDLSPSFASHHITSHLISPRFPHTVMGTRKRTEDINLAKISYSFEILVDHVKFGYGLGQGD</sequence>
<dbReference type="EMBL" id="PGOL01004672">
    <property type="protein sequence ID" value="PKI36813.1"/>
    <property type="molecule type" value="Genomic_DNA"/>
</dbReference>
<dbReference type="AlphaFoldDB" id="A0A2I0HYY2"/>
<evidence type="ECO:0000313" key="2">
    <source>
        <dbReference type="Proteomes" id="UP000233551"/>
    </source>
</evidence>
<evidence type="ECO:0000313" key="1">
    <source>
        <dbReference type="EMBL" id="PKI36813.1"/>
    </source>
</evidence>
<accession>A0A2I0HYY2</accession>
<protein>
    <submittedName>
        <fullName evidence="1">Uncharacterized protein</fullName>
    </submittedName>
</protein>
<organism evidence="1 2">
    <name type="scientific">Punica granatum</name>
    <name type="common">Pomegranate</name>
    <dbReference type="NCBI Taxonomy" id="22663"/>
    <lineage>
        <taxon>Eukaryota</taxon>
        <taxon>Viridiplantae</taxon>
        <taxon>Streptophyta</taxon>
        <taxon>Embryophyta</taxon>
        <taxon>Tracheophyta</taxon>
        <taxon>Spermatophyta</taxon>
        <taxon>Magnoliopsida</taxon>
        <taxon>eudicotyledons</taxon>
        <taxon>Gunneridae</taxon>
        <taxon>Pentapetalae</taxon>
        <taxon>rosids</taxon>
        <taxon>malvids</taxon>
        <taxon>Myrtales</taxon>
        <taxon>Lythraceae</taxon>
        <taxon>Punica</taxon>
    </lineage>
</organism>